<keyword evidence="2" id="KW-1185">Reference proteome</keyword>
<dbReference type="AlphaFoldDB" id="A0A1W1W548"/>
<accession>A0A1W1W548</accession>
<name>A0A1W1W548_9BACT</name>
<protein>
    <recommendedName>
        <fullName evidence="3">SprB repeat-containing protein</fullName>
    </recommendedName>
</protein>
<evidence type="ECO:0008006" key="3">
    <source>
        <dbReference type="Google" id="ProtNLM"/>
    </source>
</evidence>
<feature type="non-terminal residue" evidence="1">
    <location>
        <position position="1"/>
    </location>
</feature>
<evidence type="ECO:0000313" key="2">
    <source>
        <dbReference type="Proteomes" id="UP000192266"/>
    </source>
</evidence>
<reference evidence="1 2" key="1">
    <citation type="submission" date="2017-04" db="EMBL/GenBank/DDBJ databases">
        <authorList>
            <person name="Afonso C.L."/>
            <person name="Miller P.J."/>
            <person name="Scott M.A."/>
            <person name="Spackman E."/>
            <person name="Goraichik I."/>
            <person name="Dimitrov K.M."/>
            <person name="Suarez D.L."/>
            <person name="Swayne D.E."/>
        </authorList>
    </citation>
    <scope>NUCLEOTIDE SEQUENCE [LARGE SCALE GENOMIC DNA]</scope>
    <source>
        <strain evidence="1 2">DSM 11622</strain>
    </source>
</reference>
<dbReference type="STRING" id="645990.SAMN00120144_4388"/>
<dbReference type="Pfam" id="PF13573">
    <property type="entry name" value="SprB"/>
    <property type="match status" value="2"/>
</dbReference>
<dbReference type="Gene3D" id="2.60.40.740">
    <property type="match status" value="1"/>
</dbReference>
<evidence type="ECO:0000313" key="1">
    <source>
        <dbReference type="EMBL" id="SMC00663.1"/>
    </source>
</evidence>
<feature type="non-terminal residue" evidence="1">
    <location>
        <position position="267"/>
    </location>
</feature>
<sequence>AASTLQITTATVTNASCTATGSIVVTAAGGIGAYSYQLNNGAFGTSNVFSDLAPGSYTLTVRDASGCSVTRSNVTILSVPSNLVLALSNLVNTDCTTSLGAVTLAASGGTAPYRYVLTNGTTELTNATGSFSGLRAGTYNVLVSDASGCTTTCTTIQVVINAAPTAPSAPVAVVVQPTCLVATGSLTVSSPIEGGTYTLVGVGVTLTSNTGVFTNLAPGAYSLKVSLNGCVSAAVAVTINAVPTAPAQPVVTLGQPTSLVATGSVTV</sequence>
<proteinExistence type="predicted"/>
<gene>
    <name evidence="1" type="ORF">SAMN00120144_4388</name>
</gene>
<dbReference type="InterPro" id="IPR025667">
    <property type="entry name" value="SprB_repeat"/>
</dbReference>
<dbReference type="EMBL" id="FWWW01000115">
    <property type="protein sequence ID" value="SMC00663.1"/>
    <property type="molecule type" value="Genomic_DNA"/>
</dbReference>
<dbReference type="Proteomes" id="UP000192266">
    <property type="component" value="Unassembled WGS sequence"/>
</dbReference>
<organism evidence="1 2">
    <name type="scientific">Hymenobacter roseosalivarius DSM 11622</name>
    <dbReference type="NCBI Taxonomy" id="645990"/>
    <lineage>
        <taxon>Bacteria</taxon>
        <taxon>Pseudomonadati</taxon>
        <taxon>Bacteroidota</taxon>
        <taxon>Cytophagia</taxon>
        <taxon>Cytophagales</taxon>
        <taxon>Hymenobacteraceae</taxon>
        <taxon>Hymenobacter</taxon>
    </lineage>
</organism>